<feature type="region of interest" description="Disordered" evidence="1">
    <location>
        <begin position="96"/>
        <end position="121"/>
    </location>
</feature>
<evidence type="ECO:0000313" key="2">
    <source>
        <dbReference type="EMBL" id="CAB0042102.1"/>
    </source>
</evidence>
<gene>
    <name evidence="2" type="ORF">TBRA_LOCUS13743</name>
</gene>
<accession>A0A6H5IXR3</accession>
<keyword evidence="3" id="KW-1185">Reference proteome</keyword>
<protein>
    <submittedName>
        <fullName evidence="2">Uncharacterized protein</fullName>
    </submittedName>
</protein>
<evidence type="ECO:0000313" key="3">
    <source>
        <dbReference type="Proteomes" id="UP000479190"/>
    </source>
</evidence>
<dbReference type="AlphaFoldDB" id="A0A6H5IXR3"/>
<proteinExistence type="predicted"/>
<reference evidence="2 3" key="1">
    <citation type="submission" date="2020-02" db="EMBL/GenBank/DDBJ databases">
        <authorList>
            <person name="Ferguson B K."/>
        </authorList>
    </citation>
    <scope>NUCLEOTIDE SEQUENCE [LARGE SCALE GENOMIC DNA]</scope>
</reference>
<evidence type="ECO:0000256" key="1">
    <source>
        <dbReference type="SAM" id="MobiDB-lite"/>
    </source>
</evidence>
<organism evidence="2 3">
    <name type="scientific">Trichogramma brassicae</name>
    <dbReference type="NCBI Taxonomy" id="86971"/>
    <lineage>
        <taxon>Eukaryota</taxon>
        <taxon>Metazoa</taxon>
        <taxon>Ecdysozoa</taxon>
        <taxon>Arthropoda</taxon>
        <taxon>Hexapoda</taxon>
        <taxon>Insecta</taxon>
        <taxon>Pterygota</taxon>
        <taxon>Neoptera</taxon>
        <taxon>Endopterygota</taxon>
        <taxon>Hymenoptera</taxon>
        <taxon>Apocrita</taxon>
        <taxon>Proctotrupomorpha</taxon>
        <taxon>Chalcidoidea</taxon>
        <taxon>Trichogrammatidae</taxon>
        <taxon>Trichogramma</taxon>
    </lineage>
</organism>
<sequence length="121" mass="12798">MSPPVAVWPPFVRSAAAAPMRPPLVSPGTGPLMSCRSILAGSSICSGSTVSLPVMTSFGIPSLGAECPAAPYAVARSLTLEDLCGSCLWPHLTEDTADQEDQSHQPIPFTKYNQKKHFSNQ</sequence>
<name>A0A6H5IXR3_9HYME</name>
<dbReference type="EMBL" id="CADCXV010001155">
    <property type="protein sequence ID" value="CAB0042102.1"/>
    <property type="molecule type" value="Genomic_DNA"/>
</dbReference>
<dbReference type="Proteomes" id="UP000479190">
    <property type="component" value="Unassembled WGS sequence"/>
</dbReference>